<name>A0A8X7CPA0_9ARAC</name>
<dbReference type="EMBL" id="BMAV01021573">
    <property type="protein sequence ID" value="GFY75693.1"/>
    <property type="molecule type" value="Genomic_DNA"/>
</dbReference>
<dbReference type="AlphaFoldDB" id="A0A8X7CPA0"/>
<dbReference type="Proteomes" id="UP000886998">
    <property type="component" value="Unassembled WGS sequence"/>
</dbReference>
<proteinExistence type="predicted"/>
<evidence type="ECO:0000313" key="2">
    <source>
        <dbReference type="Proteomes" id="UP000886998"/>
    </source>
</evidence>
<reference evidence="1" key="1">
    <citation type="submission" date="2020-08" db="EMBL/GenBank/DDBJ databases">
        <title>Multicomponent nature underlies the extraordinary mechanical properties of spider dragline silk.</title>
        <authorList>
            <person name="Kono N."/>
            <person name="Nakamura H."/>
            <person name="Mori M."/>
            <person name="Yoshida Y."/>
            <person name="Ohtoshi R."/>
            <person name="Malay A.D."/>
            <person name="Moran D.A.P."/>
            <person name="Tomita M."/>
            <person name="Numata K."/>
            <person name="Arakawa K."/>
        </authorList>
    </citation>
    <scope>NUCLEOTIDE SEQUENCE</scope>
</reference>
<gene>
    <name evidence="1" type="ORF">TNIN_292291</name>
</gene>
<keyword evidence="2" id="KW-1185">Reference proteome</keyword>
<accession>A0A8X7CPA0</accession>
<sequence>MNPKDSSSHTAVCFPREGFHLIYYWSAQEVVPSHGSPFRTLHIGNIFSQLRAKDILELLLCLSPGRVSFLGFNFREFSAVVQGWPGGLFLSINAGWVFNYRFNGAVTRSMWLAAFKKSVVILQFLRMLEKVAIITLPWALGVC</sequence>
<organism evidence="1 2">
    <name type="scientific">Trichonephila inaurata madagascariensis</name>
    <dbReference type="NCBI Taxonomy" id="2747483"/>
    <lineage>
        <taxon>Eukaryota</taxon>
        <taxon>Metazoa</taxon>
        <taxon>Ecdysozoa</taxon>
        <taxon>Arthropoda</taxon>
        <taxon>Chelicerata</taxon>
        <taxon>Arachnida</taxon>
        <taxon>Araneae</taxon>
        <taxon>Araneomorphae</taxon>
        <taxon>Entelegynae</taxon>
        <taxon>Araneoidea</taxon>
        <taxon>Nephilidae</taxon>
        <taxon>Trichonephila</taxon>
        <taxon>Trichonephila inaurata</taxon>
    </lineage>
</organism>
<protein>
    <submittedName>
        <fullName evidence="1">Uncharacterized protein</fullName>
    </submittedName>
</protein>
<comment type="caution">
    <text evidence="1">The sequence shown here is derived from an EMBL/GenBank/DDBJ whole genome shotgun (WGS) entry which is preliminary data.</text>
</comment>
<evidence type="ECO:0000313" key="1">
    <source>
        <dbReference type="EMBL" id="GFY75693.1"/>
    </source>
</evidence>